<gene>
    <name evidence="2" type="ORF">C491_09899</name>
</gene>
<dbReference type="RefSeq" id="WP_005555710.1">
    <property type="nucleotide sequence ID" value="NZ_AOIB01000021.1"/>
</dbReference>
<comment type="caution">
    <text evidence="2">The sequence shown here is derived from an EMBL/GenBank/DDBJ whole genome shotgun (WGS) entry which is preliminary data.</text>
</comment>
<dbReference type="PANTHER" id="PTHR46211">
    <property type="entry name" value="GLYCEROPHOSPHORYL DIESTER PHOSPHODIESTERASE"/>
    <property type="match status" value="1"/>
</dbReference>
<dbReference type="Pfam" id="PF03009">
    <property type="entry name" value="GDPD"/>
    <property type="match status" value="1"/>
</dbReference>
<dbReference type="EMBL" id="AOIB01000021">
    <property type="protein sequence ID" value="ELY58099.1"/>
    <property type="molecule type" value="Genomic_DNA"/>
</dbReference>
<dbReference type="STRING" id="1227497.C491_09899"/>
<evidence type="ECO:0000313" key="2">
    <source>
        <dbReference type="EMBL" id="ELY58099.1"/>
    </source>
</evidence>
<dbReference type="PROSITE" id="PS51704">
    <property type="entry name" value="GP_PDE"/>
    <property type="match status" value="1"/>
</dbReference>
<dbReference type="InterPro" id="IPR030395">
    <property type="entry name" value="GP_PDE_dom"/>
</dbReference>
<dbReference type="AlphaFoldDB" id="L9X8N0"/>
<dbReference type="GO" id="GO:0006629">
    <property type="term" value="P:lipid metabolic process"/>
    <property type="evidence" value="ECO:0007669"/>
    <property type="project" value="InterPro"/>
</dbReference>
<dbReference type="OrthoDB" id="19020at2157"/>
<dbReference type="Proteomes" id="UP000011688">
    <property type="component" value="Unassembled WGS sequence"/>
</dbReference>
<organism evidence="2 3">
    <name type="scientific">Natronococcus amylolyticus DSM 10524</name>
    <dbReference type="NCBI Taxonomy" id="1227497"/>
    <lineage>
        <taxon>Archaea</taxon>
        <taxon>Methanobacteriati</taxon>
        <taxon>Methanobacteriota</taxon>
        <taxon>Stenosarchaea group</taxon>
        <taxon>Halobacteria</taxon>
        <taxon>Halobacteriales</taxon>
        <taxon>Natrialbaceae</taxon>
        <taxon>Natronococcus</taxon>
    </lineage>
</organism>
<evidence type="ECO:0000313" key="3">
    <source>
        <dbReference type="Proteomes" id="UP000011688"/>
    </source>
</evidence>
<dbReference type="InterPro" id="IPR017946">
    <property type="entry name" value="PLC-like_Pdiesterase_TIM-brl"/>
</dbReference>
<feature type="domain" description="GP-PDE" evidence="1">
    <location>
        <begin position="1"/>
        <end position="222"/>
    </location>
</feature>
<dbReference type="Gene3D" id="3.20.20.190">
    <property type="entry name" value="Phosphatidylinositol (PI) phosphodiesterase"/>
    <property type="match status" value="1"/>
</dbReference>
<keyword evidence="3" id="KW-1185">Reference proteome</keyword>
<protein>
    <submittedName>
        <fullName evidence="2">Glycerophosphoryl diester phosphodiesterase</fullName>
    </submittedName>
</protein>
<accession>L9X8N0</accession>
<reference evidence="2 3" key="1">
    <citation type="journal article" date="2014" name="PLoS Genet.">
        <title>Phylogenetically driven sequencing of extremely halophilic archaea reveals strategies for static and dynamic osmo-response.</title>
        <authorList>
            <person name="Becker E.A."/>
            <person name="Seitzer P.M."/>
            <person name="Tritt A."/>
            <person name="Larsen D."/>
            <person name="Krusor M."/>
            <person name="Yao A.I."/>
            <person name="Wu D."/>
            <person name="Madern D."/>
            <person name="Eisen J.A."/>
            <person name="Darling A.E."/>
            <person name="Facciotti M.T."/>
        </authorList>
    </citation>
    <scope>NUCLEOTIDE SEQUENCE [LARGE SCALE GENOMIC DNA]</scope>
    <source>
        <strain evidence="2 3">DSM 10524</strain>
    </source>
</reference>
<dbReference type="PATRIC" id="fig|1227497.3.peg.2043"/>
<dbReference type="GO" id="GO:0008081">
    <property type="term" value="F:phosphoric diester hydrolase activity"/>
    <property type="evidence" value="ECO:0007669"/>
    <property type="project" value="InterPro"/>
</dbReference>
<dbReference type="PANTHER" id="PTHR46211:SF14">
    <property type="entry name" value="GLYCEROPHOSPHODIESTER PHOSPHODIESTERASE"/>
    <property type="match status" value="1"/>
</dbReference>
<dbReference type="SUPFAM" id="SSF51695">
    <property type="entry name" value="PLC-like phosphodiesterases"/>
    <property type="match status" value="1"/>
</dbReference>
<proteinExistence type="predicted"/>
<name>L9X8N0_9EURY</name>
<evidence type="ECO:0000259" key="1">
    <source>
        <dbReference type="PROSITE" id="PS51704"/>
    </source>
</evidence>
<dbReference type="eggNOG" id="arCOG00701">
    <property type="taxonomic scope" value="Archaea"/>
</dbReference>
<dbReference type="CDD" id="cd08556">
    <property type="entry name" value="GDPD"/>
    <property type="match status" value="1"/>
</dbReference>
<sequence length="222" mass="24424">MRLIAHRGFAATAPENTIAAVQSAAIHADAVEFDVRRCGSGELVVFHDETTDRVTGVEGSVADTPLEDLRSLSVLDSGERIPTLEEMLAAVPDHLEINLEMKAEGIAADVLEGLEGVENRVVVTSFLLPELRAIRELDREQPTGLLVSRRLETPVTTAIELDCDVIGANYWRCLTTRLVERAKRVDLEIHAWAIERWTTARLLGLCGVDCISADRPIQLEGY</sequence>